<sequence length="191" mass="22117">MFNELKTAQAGAYLLHKAGGTMHHIKLMKLLYLSDRLSWLERDHSITGDEYYSLPYGPVLSKTLNLIRGETLNHTKTAWEEWISDKENHQVSIAKIVDEKDEYFWGELSLSDTDILDSVFEKYGHFDRFALVELTHNPDIVPEWEDPKGGAKKITLEKLLQHLGKSKEQIKAIFEEQAEMQQINRLFKGTI</sequence>
<dbReference type="RefSeq" id="WP_005714495.1">
    <property type="nucleotide sequence ID" value="NZ_CP009158.1"/>
</dbReference>
<evidence type="ECO:0000313" key="2">
    <source>
        <dbReference type="Proteomes" id="UP000509790"/>
    </source>
</evidence>
<dbReference type="InterPro" id="IPR025272">
    <property type="entry name" value="SocA_Panacea"/>
</dbReference>
<dbReference type="Proteomes" id="UP000509790">
    <property type="component" value="Chromosome"/>
</dbReference>
<dbReference type="EMBL" id="CP041334">
    <property type="protein sequence ID" value="QKY72825.1"/>
    <property type="molecule type" value="Genomic_DNA"/>
</dbReference>
<proteinExistence type="predicted"/>
<dbReference type="AlphaFoldDB" id="A0A6I5WR59"/>
<organism evidence="1 2">
    <name type="scientific">Glaesserella parasuis</name>
    <name type="common">Haemophilus parasuis</name>
    <dbReference type="NCBI Taxonomy" id="738"/>
    <lineage>
        <taxon>Bacteria</taxon>
        <taxon>Pseudomonadati</taxon>
        <taxon>Pseudomonadota</taxon>
        <taxon>Gammaproteobacteria</taxon>
        <taxon>Pasteurellales</taxon>
        <taxon>Pasteurellaceae</taxon>
        <taxon>Glaesserella</taxon>
    </lineage>
</organism>
<name>A0A6I5WR59_GLAPU</name>
<gene>
    <name evidence="1" type="ORF">FLK62_05915</name>
</gene>
<protein>
    <submittedName>
        <fullName evidence="1">DUF4065 domain-containing protein</fullName>
    </submittedName>
</protein>
<dbReference type="GeneID" id="66619243"/>
<dbReference type="KEGG" id="hpas:JL26_02330"/>
<dbReference type="KEGG" id="hpak:JT17_11210"/>
<evidence type="ECO:0000313" key="1">
    <source>
        <dbReference type="EMBL" id="QKY72825.1"/>
    </source>
</evidence>
<reference evidence="1 2" key="1">
    <citation type="submission" date="2019-06" db="EMBL/GenBank/DDBJ databases">
        <title>Complete genome sequence of Haemophilus parasuis HPS412.</title>
        <authorList>
            <person name="Yang S."/>
            <person name="Huang C."/>
        </authorList>
    </citation>
    <scope>NUCLEOTIDE SEQUENCE [LARGE SCALE GENOMIC DNA]</scope>
    <source>
        <strain evidence="1 2">HPS412</strain>
    </source>
</reference>
<dbReference type="Pfam" id="PF13274">
    <property type="entry name" value="SocA_Panacea"/>
    <property type="match status" value="1"/>
</dbReference>
<accession>A0A6I5WR59</accession>